<gene>
    <name evidence="3" type="ORF">ElyMa_004199000</name>
</gene>
<dbReference type="AlphaFoldDB" id="A0AAV4GLU8"/>
<protein>
    <submittedName>
        <fullName evidence="3">Zinc finger HIT domain-containing protein 2</fullName>
    </submittedName>
</protein>
<feature type="domain" description="HIT-type" evidence="2">
    <location>
        <begin position="20"/>
        <end position="53"/>
    </location>
</feature>
<sequence>MAASVETTTVQADSENSFVCKLCLKIAAKYTCPRCNMGYCSLACYQSEKHAGCSEAFYKDCVVNELSQMTSGSDDKQKVLEMLAKDLEERGEEGDGSEDDLADRVEGLDLDEDIGVVWGRLKPEEKEEFARMLQDGRLARLIELWTPWWKCAENQKLVLERETGNKKQISQKMPEILPDIPDINSLLKNNRPSAECKFDLLNILFAYAFVSRIHNGCHLECPMDSTQDVLESCFVLRDQNRCGSVGEAVQKSLDDVCSRGKKSEGSSHSFNLTVLEDVRHLASGPGKMDSLTFISAALSDLISLFQTALKVIKKELRDRRKSGEDEIDLTTLRSSVFRAEKKLSFLLSWSQRYGMGVHQLLPQLQFEIETRQAEADQVSEIKAAVESNIEQLKPTDKEVKKHSPLTSRTGTAKIIELD</sequence>
<keyword evidence="1" id="KW-0863">Zinc-finger</keyword>
<evidence type="ECO:0000313" key="4">
    <source>
        <dbReference type="Proteomes" id="UP000762676"/>
    </source>
</evidence>
<dbReference type="EMBL" id="BMAT01008493">
    <property type="protein sequence ID" value="GFR86417.1"/>
    <property type="molecule type" value="Genomic_DNA"/>
</dbReference>
<comment type="caution">
    <text evidence="3">The sequence shown here is derived from an EMBL/GenBank/DDBJ whole genome shotgun (WGS) entry which is preliminary data.</text>
</comment>
<dbReference type="Gene3D" id="3.30.60.190">
    <property type="match status" value="1"/>
</dbReference>
<organism evidence="3 4">
    <name type="scientific">Elysia marginata</name>
    <dbReference type="NCBI Taxonomy" id="1093978"/>
    <lineage>
        <taxon>Eukaryota</taxon>
        <taxon>Metazoa</taxon>
        <taxon>Spiralia</taxon>
        <taxon>Lophotrochozoa</taxon>
        <taxon>Mollusca</taxon>
        <taxon>Gastropoda</taxon>
        <taxon>Heterobranchia</taxon>
        <taxon>Euthyneura</taxon>
        <taxon>Panpulmonata</taxon>
        <taxon>Sacoglossa</taxon>
        <taxon>Placobranchoidea</taxon>
        <taxon>Plakobranchidae</taxon>
        <taxon>Elysia</taxon>
    </lineage>
</organism>
<keyword evidence="1" id="KW-0862">Zinc</keyword>
<name>A0AAV4GLU8_9GAST</name>
<dbReference type="InterPro" id="IPR007529">
    <property type="entry name" value="Znf_HIT"/>
</dbReference>
<dbReference type="GO" id="GO:0008270">
    <property type="term" value="F:zinc ion binding"/>
    <property type="evidence" value="ECO:0007669"/>
    <property type="project" value="UniProtKB-UniRule"/>
</dbReference>
<dbReference type="SUPFAM" id="SSF144232">
    <property type="entry name" value="HIT/MYND zinc finger-like"/>
    <property type="match status" value="1"/>
</dbReference>
<evidence type="ECO:0000256" key="1">
    <source>
        <dbReference type="PROSITE-ProRule" id="PRU00453"/>
    </source>
</evidence>
<keyword evidence="1" id="KW-0479">Metal-binding</keyword>
<dbReference type="CDD" id="cd23024">
    <property type="entry name" value="zf-HIT_ZNHIT2-3"/>
    <property type="match status" value="1"/>
</dbReference>
<proteinExistence type="predicted"/>
<evidence type="ECO:0000313" key="3">
    <source>
        <dbReference type="EMBL" id="GFR86417.1"/>
    </source>
</evidence>
<dbReference type="Proteomes" id="UP000762676">
    <property type="component" value="Unassembled WGS sequence"/>
</dbReference>
<keyword evidence="4" id="KW-1185">Reference proteome</keyword>
<evidence type="ECO:0000259" key="2">
    <source>
        <dbReference type="PROSITE" id="PS51083"/>
    </source>
</evidence>
<accession>A0AAV4GLU8</accession>
<dbReference type="PANTHER" id="PTHR15555">
    <property type="entry name" value="ZINC FINGER HIT DOMAIN CONTAINING PROTEIN 2 PROTEIN FON -RELATED"/>
    <property type="match status" value="1"/>
</dbReference>
<dbReference type="Pfam" id="PF04438">
    <property type="entry name" value="zf-HIT"/>
    <property type="match status" value="1"/>
</dbReference>
<dbReference type="PANTHER" id="PTHR15555:SF0">
    <property type="entry name" value="ZINC FINGER HIT DOMAIN-CONTAINING PROTEIN 2"/>
    <property type="match status" value="1"/>
</dbReference>
<dbReference type="InterPro" id="IPR039646">
    <property type="entry name" value="ZNHIT2"/>
</dbReference>
<reference evidence="3 4" key="1">
    <citation type="journal article" date="2021" name="Elife">
        <title>Chloroplast acquisition without the gene transfer in kleptoplastic sea slugs, Plakobranchus ocellatus.</title>
        <authorList>
            <person name="Maeda T."/>
            <person name="Takahashi S."/>
            <person name="Yoshida T."/>
            <person name="Shimamura S."/>
            <person name="Takaki Y."/>
            <person name="Nagai Y."/>
            <person name="Toyoda A."/>
            <person name="Suzuki Y."/>
            <person name="Arimoto A."/>
            <person name="Ishii H."/>
            <person name="Satoh N."/>
            <person name="Nishiyama T."/>
            <person name="Hasebe M."/>
            <person name="Maruyama T."/>
            <person name="Minagawa J."/>
            <person name="Obokata J."/>
            <person name="Shigenobu S."/>
        </authorList>
    </citation>
    <scope>NUCLEOTIDE SEQUENCE [LARGE SCALE GENOMIC DNA]</scope>
</reference>
<dbReference type="PROSITE" id="PS51083">
    <property type="entry name" value="ZF_HIT"/>
    <property type="match status" value="1"/>
</dbReference>